<evidence type="ECO:0000313" key="2">
    <source>
        <dbReference type="Proteomes" id="UP000053958"/>
    </source>
</evidence>
<gene>
    <name evidence="1" type="ORF">T310_1123</name>
</gene>
<dbReference type="STRING" id="1408163.A0A0F4Z3F0"/>
<organism evidence="1 2">
    <name type="scientific">Rasamsonia emersonii (strain ATCC 16479 / CBS 393.64 / IMI 116815)</name>
    <dbReference type="NCBI Taxonomy" id="1408163"/>
    <lineage>
        <taxon>Eukaryota</taxon>
        <taxon>Fungi</taxon>
        <taxon>Dikarya</taxon>
        <taxon>Ascomycota</taxon>
        <taxon>Pezizomycotina</taxon>
        <taxon>Eurotiomycetes</taxon>
        <taxon>Eurotiomycetidae</taxon>
        <taxon>Eurotiales</taxon>
        <taxon>Trichocomaceae</taxon>
        <taxon>Rasamsonia</taxon>
    </lineage>
</organism>
<comment type="caution">
    <text evidence="1">The sequence shown here is derived from an EMBL/GenBank/DDBJ whole genome shotgun (WGS) entry which is preliminary data.</text>
</comment>
<dbReference type="Proteomes" id="UP000053958">
    <property type="component" value="Unassembled WGS sequence"/>
</dbReference>
<dbReference type="OrthoDB" id="5273847at2759"/>
<protein>
    <submittedName>
        <fullName evidence="1">Uncharacterized protein</fullName>
    </submittedName>
</protein>
<evidence type="ECO:0000313" key="1">
    <source>
        <dbReference type="EMBL" id="KKA24855.1"/>
    </source>
</evidence>
<reference evidence="1 2" key="1">
    <citation type="submission" date="2015-04" db="EMBL/GenBank/DDBJ databases">
        <authorList>
            <person name="Heijne W.H."/>
            <person name="Fedorova N.D."/>
            <person name="Nierman W.C."/>
            <person name="Vollebregt A.W."/>
            <person name="Zhao Z."/>
            <person name="Wu L."/>
            <person name="Kumar M."/>
            <person name="Stam H."/>
            <person name="van den Berg M.A."/>
            <person name="Pel H.J."/>
        </authorList>
    </citation>
    <scope>NUCLEOTIDE SEQUENCE [LARGE SCALE GENOMIC DNA]</scope>
    <source>
        <strain evidence="1 2">CBS 393.64</strain>
    </source>
</reference>
<name>A0A0F4Z3F0_RASE3</name>
<accession>A0A0F4Z3F0</accession>
<dbReference type="EMBL" id="LASV01000046">
    <property type="protein sequence ID" value="KKA24855.1"/>
    <property type="molecule type" value="Genomic_DNA"/>
</dbReference>
<sequence length="238" mass="27889">MSDYASIMHCSMQESTGQLQPFNIPQWIYIAVSQPQIDYLRQNAVWYPKIPEPSLCLNEMSFLGEDPLVPGYRPLYWTLFGGANGRELRSLTAISVNMLEYRMGVYYNHEEDPRIVFHLGYDPSIPNLWEFSDRGNFSVDGQMGKLLMLYMLLSNTILMMKPVTDTSVKGFHNVIWFWLFQDHGARELRTREEAEKQENLQFKKLEITPETTIIGFYAVKERDIARVMAKRDYNKRYS</sequence>
<dbReference type="AlphaFoldDB" id="A0A0F4Z3F0"/>
<dbReference type="RefSeq" id="XP_013331467.1">
    <property type="nucleotide sequence ID" value="XM_013476013.1"/>
</dbReference>
<keyword evidence="2" id="KW-1185">Reference proteome</keyword>
<dbReference type="GeneID" id="25313474"/>
<proteinExistence type="predicted"/>